<dbReference type="CDD" id="cd05009">
    <property type="entry name" value="SIS_GlmS_GlmD_2"/>
    <property type="match status" value="1"/>
</dbReference>
<dbReference type="InterPro" id="IPR046348">
    <property type="entry name" value="SIS_dom_sf"/>
</dbReference>
<comment type="caution">
    <text evidence="11">The sequence shown here is derived from an EMBL/GenBank/DDBJ whole genome shotgun (WGS) entry which is preliminary data.</text>
</comment>
<evidence type="ECO:0000256" key="3">
    <source>
        <dbReference type="ARBA" id="ARBA00016090"/>
    </source>
</evidence>
<dbReference type="SUPFAM" id="SSF53697">
    <property type="entry name" value="SIS domain"/>
    <property type="match status" value="1"/>
</dbReference>
<evidence type="ECO:0000256" key="5">
    <source>
        <dbReference type="ARBA" id="ARBA00022679"/>
    </source>
</evidence>
<dbReference type="InterPro" id="IPR035466">
    <property type="entry name" value="GlmS/AgaS_SIS"/>
</dbReference>
<dbReference type="PROSITE" id="PS51278">
    <property type="entry name" value="GATASE_TYPE_2"/>
    <property type="match status" value="1"/>
</dbReference>
<feature type="domain" description="SIS" evidence="10">
    <location>
        <begin position="286"/>
        <end position="425"/>
    </location>
</feature>
<feature type="domain" description="SIS" evidence="10">
    <location>
        <begin position="458"/>
        <end position="600"/>
    </location>
</feature>
<protein>
    <recommendedName>
        <fullName evidence="3 8">Glutamine--fructose-6-phosphate aminotransferase [isomerizing]</fullName>
        <ecNumber evidence="2 8">2.6.1.16</ecNumber>
    </recommendedName>
    <alternativeName>
        <fullName evidence="8">D-fructose-6-phosphate amidotransferase</fullName>
    </alternativeName>
    <alternativeName>
        <fullName evidence="8">GFAT</fullName>
    </alternativeName>
    <alternativeName>
        <fullName evidence="8">Glucosamine-6-phosphate synthase</fullName>
    </alternativeName>
    <alternativeName>
        <fullName evidence="8">Hexosephosphate aminotransferase</fullName>
    </alternativeName>
    <alternativeName>
        <fullName evidence="8">L-glutamine--D-fructose-6-phosphate amidotransferase</fullName>
    </alternativeName>
</protein>
<keyword evidence="4 8" id="KW-0032">Aminotransferase</keyword>
<dbReference type="NCBIfam" id="TIGR01135">
    <property type="entry name" value="glmS"/>
    <property type="match status" value="1"/>
</dbReference>
<comment type="catalytic activity">
    <reaction evidence="1 8">
        <text>D-fructose 6-phosphate + L-glutamine = D-glucosamine 6-phosphate + L-glutamate</text>
        <dbReference type="Rhea" id="RHEA:13237"/>
        <dbReference type="ChEBI" id="CHEBI:29985"/>
        <dbReference type="ChEBI" id="CHEBI:58359"/>
        <dbReference type="ChEBI" id="CHEBI:58725"/>
        <dbReference type="ChEBI" id="CHEBI:61527"/>
        <dbReference type="EC" id="2.6.1.16"/>
    </reaction>
</comment>
<dbReference type="RefSeq" id="WP_163233417.1">
    <property type="nucleotide sequence ID" value="NZ_BMLD01000004.1"/>
</dbReference>
<dbReference type="SUPFAM" id="SSF56235">
    <property type="entry name" value="N-terminal nucleophile aminohydrolases (Ntn hydrolases)"/>
    <property type="match status" value="1"/>
</dbReference>
<feature type="active site" description="For Fru-6P isomerization activity" evidence="8">
    <location>
        <position position="605"/>
    </location>
</feature>
<dbReference type="PROSITE" id="PS51464">
    <property type="entry name" value="SIS"/>
    <property type="match status" value="2"/>
</dbReference>
<reference evidence="11 12" key="1">
    <citation type="submission" date="2023-07" db="EMBL/GenBank/DDBJ databases">
        <title>Sorghum-associated microbial communities from plants grown in Nebraska, USA.</title>
        <authorList>
            <person name="Schachtman D."/>
        </authorList>
    </citation>
    <scope>NUCLEOTIDE SEQUENCE [LARGE SCALE GENOMIC DNA]</scope>
    <source>
        <strain evidence="11 12">DS2154</strain>
    </source>
</reference>
<dbReference type="PANTHER" id="PTHR10937:SF0">
    <property type="entry name" value="GLUTAMINE--FRUCTOSE-6-PHOSPHATE TRANSAMINASE (ISOMERIZING)"/>
    <property type="match status" value="1"/>
</dbReference>
<dbReference type="CDD" id="cd00714">
    <property type="entry name" value="GFAT"/>
    <property type="match status" value="1"/>
</dbReference>
<evidence type="ECO:0000256" key="7">
    <source>
        <dbReference type="ARBA" id="ARBA00022962"/>
    </source>
</evidence>
<keyword evidence="12" id="KW-1185">Reference proteome</keyword>
<proteinExistence type="inferred from homology"/>
<evidence type="ECO:0000313" key="11">
    <source>
        <dbReference type="EMBL" id="MDR6532226.1"/>
    </source>
</evidence>
<evidence type="ECO:0000256" key="8">
    <source>
        <dbReference type="HAMAP-Rule" id="MF_00164"/>
    </source>
</evidence>
<evidence type="ECO:0000259" key="10">
    <source>
        <dbReference type="PROSITE" id="PS51464"/>
    </source>
</evidence>
<dbReference type="EMBL" id="JAVDRL010000008">
    <property type="protein sequence ID" value="MDR6532226.1"/>
    <property type="molecule type" value="Genomic_DNA"/>
</dbReference>
<dbReference type="Gene3D" id="3.60.20.10">
    <property type="entry name" value="Glutamine Phosphoribosylpyrophosphate, subunit 1, domain 1"/>
    <property type="match status" value="1"/>
</dbReference>
<feature type="initiator methionine" description="Removed" evidence="8">
    <location>
        <position position="1"/>
    </location>
</feature>
<sequence length="610" mass="64720">MCGIIGIVGKEPVAGRLVDSLKRLEYRGYDSAGVAAVVDGPGGGRVERRRAQGKIRNLEAVLAEQPLVAQNGIGHVRWATHGAPTVTNAHPHTAGRVTLVHNGIIENFAELKAELKAAGRTFESDTDTEVIAQLIDAELATGLAPLEAFKATLDRLTGAYALAVLVEGADNLVLGARRGSPLVVGEGQGEMFLGSDALAVGPFTNRVIYLEEGDYVAIDHDSARIFDASGASVQRPVKVVPASAVMMEKGNYRHFMEKEIHDQPEGCQRTISAYVDALTARTAIPGDVDFKALERIQIVACGTSYIAGVIGKYLIEQLADLPVDVEIASEFRYRQPALRPGSLVIAMSQSGETADTLAALRYCKAKGMKSAVVVNAQESTMAREVDVVWPIHCGPEIGVASTKAFTAQVSVMIALAVAAAKARGTIDAAEEQRMVRLMLEAPRLIAEAIGLEDALKEIAFDIAKARDVLFLGRGPMSALALEGALKLKEISYIHAEGYAAGELKHGPIALVDDQTPIIILAPYDSYFEKSASNMSEVMARGGQVVFITDPEGARHAPAGARVVVTAPASDPLVSTLVMSAPIQLLAYHVAVVKGADVDQPRNLAKSVTVE</sequence>
<dbReference type="HAMAP" id="MF_00164">
    <property type="entry name" value="GlmS"/>
    <property type="match status" value="1"/>
</dbReference>
<comment type="function">
    <text evidence="8">Catalyzes the first step in hexosamine metabolism, converting fructose-6P into glucosamine-6P using glutamine as a nitrogen source.</text>
</comment>
<dbReference type="InterPro" id="IPR029055">
    <property type="entry name" value="Ntn_hydrolases_N"/>
</dbReference>
<gene>
    <name evidence="8" type="primary">glmS</name>
    <name evidence="11" type="ORF">J2800_002982</name>
</gene>
<dbReference type="NCBIfam" id="NF001484">
    <property type="entry name" value="PRK00331.1"/>
    <property type="match status" value="1"/>
</dbReference>
<keyword evidence="7" id="KW-0315">Glutamine amidotransferase</keyword>
<dbReference type="Proteomes" id="UP001262754">
    <property type="component" value="Unassembled WGS sequence"/>
</dbReference>
<dbReference type="InterPro" id="IPR005855">
    <property type="entry name" value="GFAT"/>
</dbReference>
<dbReference type="InterPro" id="IPR017932">
    <property type="entry name" value="GATase_2_dom"/>
</dbReference>
<feature type="active site" description="Nucleophile; for GATase activity" evidence="8">
    <location>
        <position position="2"/>
    </location>
</feature>
<dbReference type="PANTHER" id="PTHR10937">
    <property type="entry name" value="GLUCOSAMINE--FRUCTOSE-6-PHOSPHATE AMINOTRANSFERASE, ISOMERIZING"/>
    <property type="match status" value="1"/>
</dbReference>
<evidence type="ECO:0000256" key="6">
    <source>
        <dbReference type="ARBA" id="ARBA00022737"/>
    </source>
</evidence>
<evidence type="ECO:0000313" key="12">
    <source>
        <dbReference type="Proteomes" id="UP001262754"/>
    </source>
</evidence>
<dbReference type="Pfam" id="PF01380">
    <property type="entry name" value="SIS"/>
    <property type="match status" value="2"/>
</dbReference>
<name>A0ABU1N2B3_9CAUL</name>
<dbReference type="Gene3D" id="3.40.50.10490">
    <property type="entry name" value="Glucose-6-phosphate isomerase like protein, domain 1"/>
    <property type="match status" value="2"/>
</dbReference>
<dbReference type="CDD" id="cd05008">
    <property type="entry name" value="SIS_GlmS_GlmD_1"/>
    <property type="match status" value="1"/>
</dbReference>
<comment type="subcellular location">
    <subcellularLocation>
        <location evidence="8">Cytoplasm</location>
    </subcellularLocation>
</comment>
<keyword evidence="6" id="KW-0677">Repeat</keyword>
<keyword evidence="8" id="KW-0963">Cytoplasm</keyword>
<dbReference type="InterPro" id="IPR047084">
    <property type="entry name" value="GFAT_N"/>
</dbReference>
<feature type="domain" description="Glutamine amidotransferase type-2" evidence="9">
    <location>
        <begin position="2"/>
        <end position="221"/>
    </location>
</feature>
<dbReference type="InterPro" id="IPR035490">
    <property type="entry name" value="GlmS/FrlB_SIS"/>
</dbReference>
<evidence type="ECO:0000256" key="1">
    <source>
        <dbReference type="ARBA" id="ARBA00001031"/>
    </source>
</evidence>
<dbReference type="Pfam" id="PF13522">
    <property type="entry name" value="GATase_6"/>
    <property type="match status" value="1"/>
</dbReference>
<comment type="subunit">
    <text evidence="8">Homodimer.</text>
</comment>
<evidence type="ECO:0000256" key="2">
    <source>
        <dbReference type="ARBA" id="ARBA00012916"/>
    </source>
</evidence>
<dbReference type="InterPro" id="IPR001347">
    <property type="entry name" value="SIS_dom"/>
</dbReference>
<accession>A0ABU1N2B3</accession>
<dbReference type="GO" id="GO:0004360">
    <property type="term" value="F:glutamine-fructose-6-phosphate transaminase (isomerizing) activity"/>
    <property type="evidence" value="ECO:0007669"/>
    <property type="project" value="UniProtKB-EC"/>
</dbReference>
<organism evidence="11 12">
    <name type="scientific">Caulobacter rhizosphaerae</name>
    <dbReference type="NCBI Taxonomy" id="2010972"/>
    <lineage>
        <taxon>Bacteria</taxon>
        <taxon>Pseudomonadati</taxon>
        <taxon>Pseudomonadota</taxon>
        <taxon>Alphaproteobacteria</taxon>
        <taxon>Caulobacterales</taxon>
        <taxon>Caulobacteraceae</taxon>
        <taxon>Caulobacter</taxon>
    </lineage>
</organism>
<evidence type="ECO:0000256" key="4">
    <source>
        <dbReference type="ARBA" id="ARBA00022576"/>
    </source>
</evidence>
<evidence type="ECO:0000259" key="9">
    <source>
        <dbReference type="PROSITE" id="PS51278"/>
    </source>
</evidence>
<dbReference type="EC" id="2.6.1.16" evidence="2 8"/>
<keyword evidence="5 8" id="KW-0808">Transferase</keyword>